<dbReference type="PANTHER" id="PTHR30353">
    <property type="entry name" value="INNER MEMBRANE PROTEIN DEDA-RELATED"/>
    <property type="match status" value="1"/>
</dbReference>
<feature type="non-terminal residue" evidence="6">
    <location>
        <position position="396"/>
    </location>
</feature>
<evidence type="ECO:0000256" key="2">
    <source>
        <dbReference type="ARBA" id="ARBA00022475"/>
    </source>
</evidence>
<evidence type="ECO:0000256" key="4">
    <source>
        <dbReference type="ARBA" id="ARBA00022989"/>
    </source>
</evidence>
<sequence length="396" mass="41765">DKHRVHKLVKFRQLFSASTPAMEHALAALPSRTNVLRDSRPAHRRSYYLNQLKNVTFLKKIFPMSTHSPGMLVLRSTNALPIESSRGDPADRLLKDMGLDYKHTPVTESHVLVNTGAAASRAVAVVRAIARTACLVAATVAITAALPGIALAGGAATAAPAAGSNPIAGLLSFILHLDKHLAALITQHGANSVYGLLFAIVFAETGLVLTPFLPGDSLLFAAGAFAGMGQLDVGVLCAVFIVAAIIGDAVNYAVGAKIGQAAVSRGVVSREHISKTEKFYEKYGGKTVVLARFVPIVRTFAPFVAGIGSMPYGKFAWYNVAGALLWTFLFVGAGFFFGNLPFVRKNFTLVVLAIVAVSVLPVIYELWMARREAQAAVATSGEGDGGSEGPGKPKLA</sequence>
<evidence type="ECO:0000313" key="6">
    <source>
        <dbReference type="EMBL" id="GIL89603.1"/>
    </source>
</evidence>
<gene>
    <name evidence="6" type="ORF">Vretifemale_17328</name>
</gene>
<keyword evidence="3" id="KW-0812">Transmembrane</keyword>
<dbReference type="Proteomes" id="UP000747110">
    <property type="component" value="Unassembled WGS sequence"/>
</dbReference>
<dbReference type="OrthoDB" id="10267664at2759"/>
<keyword evidence="4" id="KW-1133">Transmembrane helix</keyword>
<keyword evidence="5" id="KW-0472">Membrane</keyword>
<organism evidence="6 7">
    <name type="scientific">Volvox reticuliferus</name>
    <dbReference type="NCBI Taxonomy" id="1737510"/>
    <lineage>
        <taxon>Eukaryota</taxon>
        <taxon>Viridiplantae</taxon>
        <taxon>Chlorophyta</taxon>
        <taxon>core chlorophytes</taxon>
        <taxon>Chlorophyceae</taxon>
        <taxon>CS clade</taxon>
        <taxon>Chlamydomonadales</taxon>
        <taxon>Volvocaceae</taxon>
        <taxon>Volvox</taxon>
    </lineage>
</organism>
<accession>A0A8J4FYP0</accession>
<evidence type="ECO:0000256" key="3">
    <source>
        <dbReference type="ARBA" id="ARBA00022692"/>
    </source>
</evidence>
<evidence type="ECO:0000256" key="1">
    <source>
        <dbReference type="ARBA" id="ARBA00004651"/>
    </source>
</evidence>
<keyword evidence="2" id="KW-1003">Cell membrane</keyword>
<dbReference type="InterPro" id="IPR058127">
    <property type="entry name" value="DedA"/>
</dbReference>
<dbReference type="GO" id="GO:0005886">
    <property type="term" value="C:plasma membrane"/>
    <property type="evidence" value="ECO:0007669"/>
    <property type="project" value="UniProtKB-SubCell"/>
</dbReference>
<comment type="caution">
    <text evidence="6">The sequence shown here is derived from an EMBL/GenBank/DDBJ whole genome shotgun (WGS) entry which is preliminary data.</text>
</comment>
<name>A0A8J4FYP0_9CHLO</name>
<evidence type="ECO:0000256" key="5">
    <source>
        <dbReference type="ARBA" id="ARBA00023136"/>
    </source>
</evidence>
<dbReference type="InterPro" id="IPR032816">
    <property type="entry name" value="VTT_dom"/>
</dbReference>
<dbReference type="InterPro" id="IPR032818">
    <property type="entry name" value="DedA-like"/>
</dbReference>
<dbReference type="NCBIfam" id="NF008102">
    <property type="entry name" value="PRK10847.1"/>
    <property type="match status" value="1"/>
</dbReference>
<comment type="subcellular location">
    <subcellularLocation>
        <location evidence="1">Cell membrane</location>
        <topology evidence="1">Multi-pass membrane protein</topology>
    </subcellularLocation>
</comment>
<keyword evidence="7" id="KW-1185">Reference proteome</keyword>
<dbReference type="Pfam" id="PF09335">
    <property type="entry name" value="VTT_dom"/>
    <property type="match status" value="1"/>
</dbReference>
<protein>
    <submittedName>
        <fullName evidence="6">Uncharacterized protein</fullName>
    </submittedName>
</protein>
<dbReference type="PANTHER" id="PTHR30353:SF0">
    <property type="entry name" value="TRANSMEMBRANE PROTEIN"/>
    <property type="match status" value="1"/>
</dbReference>
<evidence type="ECO:0000313" key="7">
    <source>
        <dbReference type="Proteomes" id="UP000747110"/>
    </source>
</evidence>
<proteinExistence type="predicted"/>
<dbReference type="EMBL" id="BNCP01000051">
    <property type="protein sequence ID" value="GIL89603.1"/>
    <property type="molecule type" value="Genomic_DNA"/>
</dbReference>
<dbReference type="AlphaFoldDB" id="A0A8J4FYP0"/>
<reference evidence="6" key="1">
    <citation type="journal article" date="2021" name="Proc. Natl. Acad. Sci. U.S.A.">
        <title>Three genomes in the algal genus Volvox reveal the fate of a haploid sex-determining region after a transition to homothallism.</title>
        <authorList>
            <person name="Yamamoto K."/>
            <person name="Hamaji T."/>
            <person name="Kawai-Toyooka H."/>
            <person name="Matsuzaki R."/>
            <person name="Takahashi F."/>
            <person name="Nishimura Y."/>
            <person name="Kawachi M."/>
            <person name="Noguchi H."/>
            <person name="Minakuchi Y."/>
            <person name="Umen J.G."/>
            <person name="Toyoda A."/>
            <person name="Nozaki H."/>
        </authorList>
    </citation>
    <scope>NUCLEOTIDE SEQUENCE</scope>
    <source>
        <strain evidence="6">NIES-3786</strain>
    </source>
</reference>